<gene>
    <name evidence="1" type="ORF">DFH07DRAFT_1018137</name>
</gene>
<keyword evidence="2" id="KW-1185">Reference proteome</keyword>
<accession>A0AAD7P010</accession>
<protein>
    <submittedName>
        <fullName evidence="1">Uncharacterized protein</fullName>
    </submittedName>
</protein>
<reference evidence="1" key="1">
    <citation type="submission" date="2023-03" db="EMBL/GenBank/DDBJ databases">
        <title>Massive genome expansion in bonnet fungi (Mycena s.s.) driven by repeated elements and novel gene families across ecological guilds.</title>
        <authorList>
            <consortium name="Lawrence Berkeley National Laboratory"/>
            <person name="Harder C.B."/>
            <person name="Miyauchi S."/>
            <person name="Viragh M."/>
            <person name="Kuo A."/>
            <person name="Thoen E."/>
            <person name="Andreopoulos B."/>
            <person name="Lu D."/>
            <person name="Skrede I."/>
            <person name="Drula E."/>
            <person name="Henrissat B."/>
            <person name="Morin E."/>
            <person name="Kohler A."/>
            <person name="Barry K."/>
            <person name="LaButti K."/>
            <person name="Morin E."/>
            <person name="Salamov A."/>
            <person name="Lipzen A."/>
            <person name="Mereny Z."/>
            <person name="Hegedus B."/>
            <person name="Baldrian P."/>
            <person name="Stursova M."/>
            <person name="Weitz H."/>
            <person name="Taylor A."/>
            <person name="Grigoriev I.V."/>
            <person name="Nagy L.G."/>
            <person name="Martin F."/>
            <person name="Kauserud H."/>
        </authorList>
    </citation>
    <scope>NUCLEOTIDE SEQUENCE</scope>
    <source>
        <strain evidence="1">CBHHK188m</strain>
    </source>
</reference>
<sequence>MDEFGKPPPRAPLRQVLPIYRSGLQRCQMFAVDTGGAAYAPARRLPLAEHAPCAGTSSPTALPGLIVLRWRFMANGATRVYSLKTPLNSFSFLYRLNDGLLLRKSPPPPPILLPPVLQDSIIPAQQNLQNRLFCLRLSLNEAPAVVPDPTLHGRGSWALFASDSGPTPLHTLSSGALVHNRPNRQTSAVDEMPSPTYSCKQCPLNGNCLHRVPKSLRVIHNAEIVAHWEWQVASPAIEHGAVVELEVADSSGMANTFTQLAVDKDEVTPVAVEPQADDADAEIERLASLLTGLVVVDDGAPPHDQIHSKLFSSREDFQSDAPEVLTAFTPMLAAQALQSCQAIAEAHMLPLQPAAMQARENDQVLLREMLQRIRGAQTELDLQRALQASPATVTSLTGALEVATSVVIEAGRLLSSITPPSNRTRKSARRKSRSLDKDQSLEALLLLDAEAQMGRRWEPKRQVSDGSQMGRRKAWIHCALATFIGKRTINKVEQ</sequence>
<evidence type="ECO:0000313" key="1">
    <source>
        <dbReference type="EMBL" id="KAJ7782052.1"/>
    </source>
</evidence>
<proteinExistence type="predicted"/>
<name>A0AAD7P010_9AGAR</name>
<dbReference type="Proteomes" id="UP001215280">
    <property type="component" value="Unassembled WGS sequence"/>
</dbReference>
<organism evidence="1 2">
    <name type="scientific">Mycena maculata</name>
    <dbReference type="NCBI Taxonomy" id="230809"/>
    <lineage>
        <taxon>Eukaryota</taxon>
        <taxon>Fungi</taxon>
        <taxon>Dikarya</taxon>
        <taxon>Basidiomycota</taxon>
        <taxon>Agaricomycotina</taxon>
        <taxon>Agaricomycetes</taxon>
        <taxon>Agaricomycetidae</taxon>
        <taxon>Agaricales</taxon>
        <taxon>Marasmiineae</taxon>
        <taxon>Mycenaceae</taxon>
        <taxon>Mycena</taxon>
    </lineage>
</organism>
<comment type="caution">
    <text evidence="1">The sequence shown here is derived from an EMBL/GenBank/DDBJ whole genome shotgun (WGS) entry which is preliminary data.</text>
</comment>
<dbReference type="EMBL" id="JARJLG010000004">
    <property type="protein sequence ID" value="KAJ7782052.1"/>
    <property type="molecule type" value="Genomic_DNA"/>
</dbReference>
<dbReference type="AlphaFoldDB" id="A0AAD7P010"/>
<evidence type="ECO:0000313" key="2">
    <source>
        <dbReference type="Proteomes" id="UP001215280"/>
    </source>
</evidence>